<dbReference type="Proteomes" id="UP000616151">
    <property type="component" value="Unassembled WGS sequence"/>
</dbReference>
<dbReference type="EMBL" id="JAENHL010000007">
    <property type="protein sequence ID" value="MBK1867973.1"/>
    <property type="molecule type" value="Genomic_DNA"/>
</dbReference>
<keyword evidence="2" id="KW-1185">Reference proteome</keyword>
<accession>A0ACC5R5S5</accession>
<name>A0ACC5R5S5_9HYPH</name>
<proteinExistence type="predicted"/>
<organism evidence="1 2">
    <name type="scientific">Taklimakanibacter albus</name>
    <dbReference type="NCBI Taxonomy" id="2800327"/>
    <lineage>
        <taxon>Bacteria</taxon>
        <taxon>Pseudomonadati</taxon>
        <taxon>Pseudomonadota</taxon>
        <taxon>Alphaproteobacteria</taxon>
        <taxon>Hyphomicrobiales</taxon>
        <taxon>Aestuariivirgaceae</taxon>
        <taxon>Taklimakanibacter</taxon>
    </lineage>
</organism>
<protein>
    <submittedName>
        <fullName evidence="1">Sterol desaturase family protein</fullName>
    </submittedName>
</protein>
<reference evidence="1" key="1">
    <citation type="submission" date="2021-01" db="EMBL/GenBank/DDBJ databases">
        <authorList>
            <person name="Sun Q."/>
        </authorList>
    </citation>
    <scope>NUCLEOTIDE SEQUENCE</scope>
    <source>
        <strain evidence="1">YIM B02566</strain>
    </source>
</reference>
<comment type="caution">
    <text evidence="1">The sequence shown here is derived from an EMBL/GenBank/DDBJ whole genome shotgun (WGS) entry which is preliminary data.</text>
</comment>
<evidence type="ECO:0000313" key="1">
    <source>
        <dbReference type="EMBL" id="MBK1867973.1"/>
    </source>
</evidence>
<evidence type="ECO:0000313" key="2">
    <source>
        <dbReference type="Proteomes" id="UP000616151"/>
    </source>
</evidence>
<sequence>MWDILGLQTLILAFLIFAPLEHFFAMHEGKKIFRPAWKIDLFYAVCSALFTKLGLALVIIGTIYLASLLVPSSLSAAVAGLPLWVQVVVAIILSDLGFYAVHRLFHKIPWLWKFHAIHHSIETLDWLAGHRVHPVDQILTKGASLVPVFALGFSDSAIVIYSMIYVWQSLLLHSNVSVNLGPLRYVLALPQFHHWHHADHPEAHDKNFAGQLAFLDFIFGTHHLPGRTLPERYGTSTPVPSDYTGQLLFPFKTDQSEQPITESLGHADVGPIVGDLDRMTVR</sequence>
<gene>
    <name evidence="1" type="ORF">JHL16_16570</name>
</gene>